<feature type="domain" description="Formamidopyrimidine-DNA glycosylase catalytic" evidence="10">
    <location>
        <begin position="2"/>
        <end position="126"/>
    </location>
</feature>
<dbReference type="SUPFAM" id="SSF46946">
    <property type="entry name" value="S13-like H2TH domain"/>
    <property type="match status" value="1"/>
</dbReference>
<keyword evidence="12" id="KW-1185">Reference proteome</keyword>
<dbReference type="EMBL" id="JANBUW010000076">
    <property type="protein sequence ID" value="KAJ2849476.1"/>
    <property type="molecule type" value="Genomic_DNA"/>
</dbReference>
<keyword evidence="3" id="KW-0227">DNA damage</keyword>
<proteinExistence type="inferred from homology"/>
<dbReference type="OrthoDB" id="444592at2759"/>
<dbReference type="GO" id="GO:0008534">
    <property type="term" value="F:oxidized purine nucleobase lesion DNA N-glycosylase activity"/>
    <property type="evidence" value="ECO:0007669"/>
    <property type="project" value="UniProtKB-EC"/>
</dbReference>
<dbReference type="Gene3D" id="3.20.190.10">
    <property type="entry name" value="MutM-like, N-terminal"/>
    <property type="match status" value="1"/>
</dbReference>
<dbReference type="PANTHER" id="PTHR22993">
    <property type="entry name" value="FORMAMIDOPYRIMIDINE-DNA GLYCOSYLASE"/>
    <property type="match status" value="1"/>
</dbReference>
<evidence type="ECO:0000256" key="6">
    <source>
        <dbReference type="ARBA" id="ARBA00023204"/>
    </source>
</evidence>
<dbReference type="SMART" id="SM01232">
    <property type="entry name" value="H2TH"/>
    <property type="match status" value="1"/>
</dbReference>
<comment type="caution">
    <text evidence="11">The sequence shown here is derived from an EMBL/GenBank/DDBJ whole genome shotgun (WGS) entry which is preliminary data.</text>
</comment>
<dbReference type="GO" id="GO:0008270">
    <property type="term" value="F:zinc ion binding"/>
    <property type="evidence" value="ECO:0007669"/>
    <property type="project" value="InterPro"/>
</dbReference>
<evidence type="ECO:0000256" key="1">
    <source>
        <dbReference type="ARBA" id="ARBA00001668"/>
    </source>
</evidence>
<evidence type="ECO:0000313" key="12">
    <source>
        <dbReference type="Proteomes" id="UP001139887"/>
    </source>
</evidence>
<evidence type="ECO:0000256" key="3">
    <source>
        <dbReference type="ARBA" id="ARBA00022763"/>
    </source>
</evidence>
<keyword evidence="7" id="KW-0456">Lyase</keyword>
<protein>
    <recommendedName>
        <fullName evidence="10">Formamidopyrimidine-DNA glycosylase catalytic domain-containing protein</fullName>
    </recommendedName>
</protein>
<dbReference type="InterPro" id="IPR012319">
    <property type="entry name" value="FPG_cat"/>
</dbReference>
<evidence type="ECO:0000256" key="2">
    <source>
        <dbReference type="ARBA" id="ARBA00009409"/>
    </source>
</evidence>
<dbReference type="PROSITE" id="PS51068">
    <property type="entry name" value="FPG_CAT"/>
    <property type="match status" value="1"/>
</dbReference>
<dbReference type="SMART" id="SM00898">
    <property type="entry name" value="Fapy_DNA_glyco"/>
    <property type="match status" value="1"/>
</dbReference>
<dbReference type="SUPFAM" id="SSF81624">
    <property type="entry name" value="N-terminal domain of MutM-like DNA repair proteins"/>
    <property type="match status" value="1"/>
</dbReference>
<accession>A0A9W8ID61</accession>
<comment type="catalytic activity">
    <reaction evidence="1">
        <text>Hydrolysis of DNA containing ring-opened 7-methylguanine residues, releasing 2,6-diamino-4-hydroxy-5-(N-methyl)formamidopyrimidine.</text>
        <dbReference type="EC" id="3.2.2.23"/>
    </reaction>
</comment>
<organism evidence="11 12">
    <name type="scientific">Coemansia brasiliensis</name>
    <dbReference type="NCBI Taxonomy" id="2650707"/>
    <lineage>
        <taxon>Eukaryota</taxon>
        <taxon>Fungi</taxon>
        <taxon>Fungi incertae sedis</taxon>
        <taxon>Zoopagomycota</taxon>
        <taxon>Kickxellomycotina</taxon>
        <taxon>Kickxellomycetes</taxon>
        <taxon>Kickxellales</taxon>
        <taxon>Kickxellaceae</taxon>
        <taxon>Coemansia</taxon>
    </lineage>
</organism>
<keyword evidence="5" id="KW-0238">DNA-binding</keyword>
<evidence type="ECO:0000256" key="8">
    <source>
        <dbReference type="ARBA" id="ARBA00023268"/>
    </source>
</evidence>
<dbReference type="AlphaFoldDB" id="A0A9W8ID61"/>
<dbReference type="InterPro" id="IPR010979">
    <property type="entry name" value="Ribosomal_uS13-like_H2TH"/>
</dbReference>
<reference evidence="11" key="1">
    <citation type="submission" date="2022-07" db="EMBL/GenBank/DDBJ databases">
        <title>Phylogenomic reconstructions and comparative analyses of Kickxellomycotina fungi.</title>
        <authorList>
            <person name="Reynolds N.K."/>
            <person name="Stajich J.E."/>
            <person name="Barry K."/>
            <person name="Grigoriev I.V."/>
            <person name="Crous P."/>
            <person name="Smith M.E."/>
        </authorList>
    </citation>
    <scope>NUCLEOTIDE SEQUENCE</scope>
    <source>
        <strain evidence="11">NRRL 1566</strain>
    </source>
</reference>
<evidence type="ECO:0000256" key="5">
    <source>
        <dbReference type="ARBA" id="ARBA00023125"/>
    </source>
</evidence>
<keyword evidence="4" id="KW-0378">Hydrolase</keyword>
<evidence type="ECO:0000259" key="10">
    <source>
        <dbReference type="PROSITE" id="PS51068"/>
    </source>
</evidence>
<dbReference type="GO" id="GO:0016829">
    <property type="term" value="F:lyase activity"/>
    <property type="evidence" value="ECO:0007669"/>
    <property type="project" value="UniProtKB-KW"/>
</dbReference>
<dbReference type="Pfam" id="PF06831">
    <property type="entry name" value="H2TH"/>
    <property type="match status" value="1"/>
</dbReference>
<dbReference type="Proteomes" id="UP001139887">
    <property type="component" value="Unassembled WGS sequence"/>
</dbReference>
<dbReference type="PANTHER" id="PTHR22993:SF9">
    <property type="entry name" value="FORMAMIDOPYRIMIDINE-DNA GLYCOSYLASE"/>
    <property type="match status" value="1"/>
</dbReference>
<gene>
    <name evidence="11" type="ORF">IWW36_002604</name>
</gene>
<keyword evidence="9" id="KW-0326">Glycosidase</keyword>
<comment type="similarity">
    <text evidence="2">Belongs to the FPG family.</text>
</comment>
<sequence length="293" mass="32857">MPELPDVEQARKLLHERCLGRKVTRVHAANDNIVFAGATDLESQLCGCKMVGSGRRGKQFWLEFSKRLVLFIHFGMTGQVHIKGESTSHYRKIEVDVGANWPPQYTKLELQFGQLHVAFTDPRRLGRIRLYEGDASESPIISKLGFDPVIDPPSPQAFAEMVMRRKMPIKALLLKQEFSAGVGNWIADEVLFRSSIHPAQLASTLTQVQTNELLRQLKDVCGTAVAANADSRLFPKEWLFHYRWAKGRKQPTQMPDGRAIEFVTVGGRTSAIVPAVQQLSSADQPPLQTKKKT</sequence>
<dbReference type="GO" id="GO:0003684">
    <property type="term" value="F:damaged DNA binding"/>
    <property type="evidence" value="ECO:0007669"/>
    <property type="project" value="InterPro"/>
</dbReference>
<dbReference type="FunFam" id="1.10.8.50:FF:000009">
    <property type="entry name" value="Formamidopyrimidine-DNA glycosylase"/>
    <property type="match status" value="1"/>
</dbReference>
<dbReference type="Gene3D" id="1.10.8.50">
    <property type="match status" value="1"/>
</dbReference>
<dbReference type="GO" id="GO:0005634">
    <property type="term" value="C:nucleus"/>
    <property type="evidence" value="ECO:0007669"/>
    <property type="project" value="TreeGrafter"/>
</dbReference>
<dbReference type="InterPro" id="IPR015886">
    <property type="entry name" value="H2TH_FPG"/>
</dbReference>
<dbReference type="InterPro" id="IPR035937">
    <property type="entry name" value="FPG_N"/>
</dbReference>
<dbReference type="GO" id="GO:0006284">
    <property type="term" value="P:base-excision repair"/>
    <property type="evidence" value="ECO:0007669"/>
    <property type="project" value="InterPro"/>
</dbReference>
<evidence type="ECO:0000256" key="9">
    <source>
        <dbReference type="ARBA" id="ARBA00023295"/>
    </source>
</evidence>
<dbReference type="Pfam" id="PF01149">
    <property type="entry name" value="Fapy_DNA_glyco"/>
    <property type="match status" value="1"/>
</dbReference>
<evidence type="ECO:0000256" key="7">
    <source>
        <dbReference type="ARBA" id="ARBA00023239"/>
    </source>
</evidence>
<dbReference type="CDD" id="cd08972">
    <property type="entry name" value="PF_Nei_N"/>
    <property type="match status" value="1"/>
</dbReference>
<evidence type="ECO:0000313" key="11">
    <source>
        <dbReference type="EMBL" id="KAJ2849476.1"/>
    </source>
</evidence>
<dbReference type="GO" id="GO:0003906">
    <property type="term" value="F:DNA-(apurinic or apyrimidinic site) endonuclease activity"/>
    <property type="evidence" value="ECO:0007669"/>
    <property type="project" value="InterPro"/>
</dbReference>
<keyword evidence="6" id="KW-0234">DNA repair</keyword>
<name>A0A9W8ID61_9FUNG</name>
<evidence type="ECO:0000256" key="4">
    <source>
        <dbReference type="ARBA" id="ARBA00022801"/>
    </source>
</evidence>
<keyword evidence="8" id="KW-0511">Multifunctional enzyme</keyword>